<keyword evidence="9" id="KW-0472">Membrane</keyword>
<evidence type="ECO:0000256" key="2">
    <source>
        <dbReference type="ARBA" id="ARBA00022448"/>
    </source>
</evidence>
<evidence type="ECO:0000256" key="11">
    <source>
        <dbReference type="SAM" id="MobiDB-lite"/>
    </source>
</evidence>
<evidence type="ECO:0000256" key="8">
    <source>
        <dbReference type="ARBA" id="ARBA00023065"/>
    </source>
</evidence>
<evidence type="ECO:0000256" key="3">
    <source>
        <dbReference type="ARBA" id="ARBA00022452"/>
    </source>
</evidence>
<dbReference type="SUPFAM" id="SSF56935">
    <property type="entry name" value="Porins"/>
    <property type="match status" value="1"/>
</dbReference>
<keyword evidence="13" id="KW-1185">Reference proteome</keyword>
<keyword evidence="4" id="KW-0410">Iron transport</keyword>
<evidence type="ECO:0000256" key="9">
    <source>
        <dbReference type="ARBA" id="ARBA00023136"/>
    </source>
</evidence>
<evidence type="ECO:0000256" key="4">
    <source>
        <dbReference type="ARBA" id="ARBA00022496"/>
    </source>
</evidence>
<comment type="subcellular location">
    <subcellularLocation>
        <location evidence="1">Cell outer membrane</location>
        <topology evidence="1">Multi-pass membrane protein</topology>
    </subcellularLocation>
</comment>
<dbReference type="Proteomes" id="UP001312893">
    <property type="component" value="Unassembled WGS sequence"/>
</dbReference>
<evidence type="ECO:0000256" key="6">
    <source>
        <dbReference type="ARBA" id="ARBA00022729"/>
    </source>
</evidence>
<dbReference type="Gene3D" id="2.40.170.20">
    <property type="entry name" value="TonB-dependent receptor, beta-barrel domain"/>
    <property type="match status" value="1"/>
</dbReference>
<proteinExistence type="predicted"/>
<keyword evidence="2" id="KW-0813">Transport</keyword>
<evidence type="ECO:0000313" key="12">
    <source>
        <dbReference type="EMBL" id="MEL0550123.1"/>
    </source>
</evidence>
<reference evidence="12 13" key="1">
    <citation type="submission" date="2024-04" db="EMBL/GenBank/DDBJ databases">
        <title>Two novel Raoultella species associated with bleeding cankers of broadleaf hosts, Raoultella scottia sp. nov. and Raoultella lignicola sp. nov.</title>
        <authorList>
            <person name="Brady C.L."/>
        </authorList>
    </citation>
    <scope>NUCLEOTIDE SEQUENCE [LARGE SCALE GENOMIC DNA]</scope>
    <source>
        <strain evidence="12 13">TW_WC1a.1</strain>
    </source>
</reference>
<evidence type="ECO:0000256" key="10">
    <source>
        <dbReference type="ARBA" id="ARBA00023237"/>
    </source>
</evidence>
<keyword evidence="8" id="KW-0406">Ion transport</keyword>
<evidence type="ECO:0000256" key="5">
    <source>
        <dbReference type="ARBA" id="ARBA00022692"/>
    </source>
</evidence>
<gene>
    <name evidence="12" type="ORF">QFI96_000120</name>
</gene>
<comment type="caution">
    <text evidence="12">The sequence shown here is derived from an EMBL/GenBank/DDBJ whole genome shotgun (WGS) entry which is preliminary data.</text>
</comment>
<feature type="region of interest" description="Disordered" evidence="11">
    <location>
        <begin position="1"/>
        <end position="41"/>
    </location>
</feature>
<evidence type="ECO:0000313" key="13">
    <source>
        <dbReference type="Proteomes" id="UP001312893"/>
    </source>
</evidence>
<keyword evidence="6" id="KW-0732">Signal</keyword>
<dbReference type="InterPro" id="IPR036942">
    <property type="entry name" value="Beta-barrel_TonB_sf"/>
</dbReference>
<dbReference type="InterPro" id="IPR039426">
    <property type="entry name" value="TonB-dep_rcpt-like"/>
</dbReference>
<feature type="non-terminal residue" evidence="12">
    <location>
        <position position="136"/>
    </location>
</feature>
<dbReference type="PANTHER" id="PTHR32552">
    <property type="entry name" value="FERRICHROME IRON RECEPTOR-RELATED"/>
    <property type="match status" value="1"/>
</dbReference>
<dbReference type="PANTHER" id="PTHR32552:SF68">
    <property type="entry name" value="FERRICHROME OUTER MEMBRANE TRANSPORTER_PHAGE RECEPTOR"/>
    <property type="match status" value="1"/>
</dbReference>
<keyword evidence="7" id="KW-0408">Iron</keyword>
<name>A0ABU9F168_9ENTR</name>
<keyword evidence="10" id="KW-0998">Cell outer membrane</keyword>
<accession>A0ABU9F168</accession>
<evidence type="ECO:0000256" key="1">
    <source>
        <dbReference type="ARBA" id="ARBA00004571"/>
    </source>
</evidence>
<keyword evidence="3" id="KW-1134">Transmembrane beta strand</keyword>
<keyword evidence="5" id="KW-0812">Transmembrane</keyword>
<evidence type="ECO:0000256" key="7">
    <source>
        <dbReference type="ARBA" id="ARBA00023004"/>
    </source>
</evidence>
<organism evidence="12 13">
    <name type="scientific">Raoultella lignicola</name>
    <dbReference type="NCBI Taxonomy" id="3040939"/>
    <lineage>
        <taxon>Bacteria</taxon>
        <taxon>Pseudomonadati</taxon>
        <taxon>Pseudomonadota</taxon>
        <taxon>Gammaproteobacteria</taxon>
        <taxon>Enterobacterales</taxon>
        <taxon>Enterobacteriaceae</taxon>
        <taxon>Klebsiella/Raoultella group</taxon>
        <taxon>Raoultella</taxon>
    </lineage>
</organism>
<protein>
    <submittedName>
        <fullName evidence="12">TonB-dependent siderophore receptor</fullName>
    </submittedName>
</protein>
<keyword evidence="12" id="KW-0675">Receptor</keyword>
<sequence length="136" mass="15382">YLQKDPSGGYHGSLPLDGTRYAHNGRKLSTGTNEGDPSDGYQRREQIYSYEFNHQFSDVWSAYSAGSYTHTNVSLDQVYQVGWVDDKNMLSRGYSGSRGSLDAWSTDNRLRADFSTGELAHTLILGAEYHRFRNDL</sequence>
<feature type="non-terminal residue" evidence="12">
    <location>
        <position position="1"/>
    </location>
</feature>
<dbReference type="EMBL" id="JARXNK020000025">
    <property type="protein sequence ID" value="MEL0550123.1"/>
    <property type="molecule type" value="Genomic_DNA"/>
</dbReference>